<protein>
    <submittedName>
        <fullName evidence="2">Uncharacterized protein</fullName>
    </submittedName>
</protein>
<reference evidence="2 3" key="1">
    <citation type="journal article" date="2012" name="Genome Biol.">
        <title>Sequencing three crocodilian genomes to illuminate the evolution of archosaurs and amniotes.</title>
        <authorList>
            <person name="St John J.A."/>
            <person name="Braun E.L."/>
            <person name="Isberg S.R."/>
            <person name="Miles L.G."/>
            <person name="Chong A.Y."/>
            <person name="Gongora J."/>
            <person name="Dalzell P."/>
            <person name="Moran C."/>
            <person name="Bed'hom B."/>
            <person name="Abzhanov A."/>
            <person name="Burgess S.C."/>
            <person name="Cooksey A.M."/>
            <person name="Castoe T.A."/>
            <person name="Crawford N.G."/>
            <person name="Densmore L.D."/>
            <person name="Drew J.C."/>
            <person name="Edwards S.V."/>
            <person name="Faircloth B.C."/>
            <person name="Fujita M.K."/>
            <person name="Greenwold M.J."/>
            <person name="Hoffmann F.G."/>
            <person name="Howard J.M."/>
            <person name="Iguchi T."/>
            <person name="Janes D.E."/>
            <person name="Khan S.Y."/>
            <person name="Kohno S."/>
            <person name="de Koning A.J."/>
            <person name="Lance S.L."/>
            <person name="McCarthy F.M."/>
            <person name="McCormack J.E."/>
            <person name="Merchant M.E."/>
            <person name="Peterson D.G."/>
            <person name="Pollock D.D."/>
            <person name="Pourmand N."/>
            <person name="Raney B.J."/>
            <person name="Roessler K.A."/>
            <person name="Sanford J.R."/>
            <person name="Sawyer R.H."/>
            <person name="Schmidt C.J."/>
            <person name="Triplett E.W."/>
            <person name="Tuberville T.D."/>
            <person name="Venegas-Anaya M."/>
            <person name="Howard J.T."/>
            <person name="Jarvis E.D."/>
            <person name="Guillette L.J.Jr."/>
            <person name="Glenn T.C."/>
            <person name="Green R.E."/>
            <person name="Ray D.A."/>
        </authorList>
    </citation>
    <scope>NUCLEOTIDE SEQUENCE [LARGE SCALE GENOMIC DNA]</scope>
    <source>
        <strain evidence="2">KSC_2009_1</strain>
    </source>
</reference>
<evidence type="ECO:0000313" key="2">
    <source>
        <dbReference type="EMBL" id="KYO25150.1"/>
    </source>
</evidence>
<sequence length="69" mass="7940">MKLFLGIILAFSISVTLCRSQCFFYPLRGNPAACYHNGVRYQFEDTWEARDCLKQVSTCTSPDKETVRL</sequence>
<comment type="caution">
    <text evidence="2">The sequence shown here is derived from an EMBL/GenBank/DDBJ whole genome shotgun (WGS) entry which is preliminary data.</text>
</comment>
<dbReference type="Proteomes" id="UP000050525">
    <property type="component" value="Unassembled WGS sequence"/>
</dbReference>
<gene>
    <name evidence="2" type="ORF">Y1Q_0001777</name>
</gene>
<feature type="signal peptide" evidence="1">
    <location>
        <begin position="1"/>
        <end position="20"/>
    </location>
</feature>
<organism evidence="2 3">
    <name type="scientific">Alligator mississippiensis</name>
    <name type="common">American alligator</name>
    <dbReference type="NCBI Taxonomy" id="8496"/>
    <lineage>
        <taxon>Eukaryota</taxon>
        <taxon>Metazoa</taxon>
        <taxon>Chordata</taxon>
        <taxon>Craniata</taxon>
        <taxon>Vertebrata</taxon>
        <taxon>Euteleostomi</taxon>
        <taxon>Archelosauria</taxon>
        <taxon>Archosauria</taxon>
        <taxon>Crocodylia</taxon>
        <taxon>Alligatoridae</taxon>
        <taxon>Alligatorinae</taxon>
        <taxon>Alligator</taxon>
    </lineage>
</organism>
<feature type="chain" id="PRO_5007585245" evidence="1">
    <location>
        <begin position="21"/>
        <end position="69"/>
    </location>
</feature>
<evidence type="ECO:0000313" key="3">
    <source>
        <dbReference type="Proteomes" id="UP000050525"/>
    </source>
</evidence>
<name>A0A151ML88_ALLMI</name>
<dbReference type="AlphaFoldDB" id="A0A151ML88"/>
<keyword evidence="1" id="KW-0732">Signal</keyword>
<dbReference type="EMBL" id="AKHW03005917">
    <property type="protein sequence ID" value="KYO25150.1"/>
    <property type="molecule type" value="Genomic_DNA"/>
</dbReference>
<proteinExistence type="predicted"/>
<keyword evidence="3" id="KW-1185">Reference proteome</keyword>
<accession>A0A151ML88</accession>
<evidence type="ECO:0000256" key="1">
    <source>
        <dbReference type="SAM" id="SignalP"/>
    </source>
</evidence>